<organism evidence="3 4">
    <name type="scientific">Piscinibacter gummiphilus</name>
    <dbReference type="NCBI Taxonomy" id="946333"/>
    <lineage>
        <taxon>Bacteria</taxon>
        <taxon>Pseudomonadati</taxon>
        <taxon>Pseudomonadota</taxon>
        <taxon>Betaproteobacteria</taxon>
        <taxon>Burkholderiales</taxon>
        <taxon>Sphaerotilaceae</taxon>
        <taxon>Piscinibacter</taxon>
    </lineage>
</organism>
<feature type="signal peptide" evidence="2">
    <location>
        <begin position="1"/>
        <end position="23"/>
    </location>
</feature>
<feature type="region of interest" description="Disordered" evidence="1">
    <location>
        <begin position="30"/>
        <end position="54"/>
    </location>
</feature>
<protein>
    <recommendedName>
        <fullName evidence="5">Lipoprotein</fullName>
    </recommendedName>
</protein>
<dbReference type="RefSeq" id="WP_316702713.1">
    <property type="nucleotide sequence ID" value="NZ_CP136336.1"/>
</dbReference>
<keyword evidence="2" id="KW-0732">Signal</keyword>
<proteinExistence type="predicted"/>
<evidence type="ECO:0000256" key="2">
    <source>
        <dbReference type="SAM" id="SignalP"/>
    </source>
</evidence>
<evidence type="ECO:0000313" key="4">
    <source>
        <dbReference type="Proteomes" id="UP001303946"/>
    </source>
</evidence>
<keyword evidence="4" id="KW-1185">Reference proteome</keyword>
<evidence type="ECO:0008006" key="5">
    <source>
        <dbReference type="Google" id="ProtNLM"/>
    </source>
</evidence>
<accession>A0ABZ0D567</accession>
<feature type="compositionally biased region" description="Pro residues" evidence="1">
    <location>
        <begin position="36"/>
        <end position="50"/>
    </location>
</feature>
<sequence>MDMISKRRASRTMAVLFSAALLAACGGGDDDAPASAPAPAPAPGPAPAPTPATAFATPTDATTTAQAGGIETYQYAENGAAQTAGTPAFAASAVSYGATLASAQSYAGAALRLYAPNNTAFNASGYSRMRIQLRSSTDALLLIKLQPTPVSADGCTATAEAVVSSTLSELVIDLNSTRFPLPGHCSSGTTLNTVRAGLLAVDVVNAASTAGAHDLAVGSISLEP</sequence>
<dbReference type="EMBL" id="CP136336">
    <property type="protein sequence ID" value="WOB09839.1"/>
    <property type="molecule type" value="Genomic_DNA"/>
</dbReference>
<feature type="chain" id="PRO_5046920612" description="Lipoprotein" evidence="2">
    <location>
        <begin position="24"/>
        <end position="224"/>
    </location>
</feature>
<dbReference type="PROSITE" id="PS51257">
    <property type="entry name" value="PROKAR_LIPOPROTEIN"/>
    <property type="match status" value="1"/>
</dbReference>
<evidence type="ECO:0000256" key="1">
    <source>
        <dbReference type="SAM" id="MobiDB-lite"/>
    </source>
</evidence>
<evidence type="ECO:0000313" key="3">
    <source>
        <dbReference type="EMBL" id="WOB09839.1"/>
    </source>
</evidence>
<dbReference type="Proteomes" id="UP001303946">
    <property type="component" value="Chromosome"/>
</dbReference>
<gene>
    <name evidence="3" type="ORF">RXV79_07170</name>
</gene>
<name>A0ABZ0D567_9BURK</name>
<reference evidence="3 4" key="1">
    <citation type="submission" date="2023-10" db="EMBL/GenBank/DDBJ databases">
        <title>Bacteria for the degradation of biodegradable plastic PBAT(Polybutylene adipate terephthalate).</title>
        <authorList>
            <person name="Weon H.-Y."/>
            <person name="Yeon J."/>
        </authorList>
    </citation>
    <scope>NUCLEOTIDE SEQUENCE [LARGE SCALE GENOMIC DNA]</scope>
    <source>
        <strain evidence="3 4">SBD 7-3</strain>
    </source>
</reference>